<reference evidence="2 3" key="1">
    <citation type="submission" date="2020-04" db="EMBL/GenBank/DDBJ databases">
        <title>Novel species.</title>
        <authorList>
            <person name="Teo W.F.A."/>
            <person name="Lipun K."/>
            <person name="Srisuk N."/>
            <person name="Duangmal K."/>
        </authorList>
    </citation>
    <scope>NUCLEOTIDE SEQUENCE [LARGE SCALE GENOMIC DNA]</scope>
    <source>
        <strain evidence="2 3">K13G38</strain>
    </source>
</reference>
<evidence type="ECO:0000313" key="3">
    <source>
        <dbReference type="Proteomes" id="UP000715441"/>
    </source>
</evidence>
<comment type="caution">
    <text evidence="2">The sequence shown here is derived from an EMBL/GenBank/DDBJ whole genome shotgun (WGS) entry which is preliminary data.</text>
</comment>
<feature type="transmembrane region" description="Helical" evidence="1">
    <location>
        <begin position="29"/>
        <end position="49"/>
    </location>
</feature>
<accession>A0ABX1JKL0</accession>
<name>A0ABX1JKL0_9PSEU</name>
<organism evidence="2 3">
    <name type="scientific">Amycolatopsis acididurans</name>
    <dbReference type="NCBI Taxonomy" id="2724524"/>
    <lineage>
        <taxon>Bacteria</taxon>
        <taxon>Bacillati</taxon>
        <taxon>Actinomycetota</taxon>
        <taxon>Actinomycetes</taxon>
        <taxon>Pseudonocardiales</taxon>
        <taxon>Pseudonocardiaceae</taxon>
        <taxon>Amycolatopsis</taxon>
    </lineage>
</organism>
<feature type="transmembrane region" description="Helical" evidence="1">
    <location>
        <begin position="107"/>
        <end position="132"/>
    </location>
</feature>
<keyword evidence="1" id="KW-0472">Membrane</keyword>
<dbReference type="PANTHER" id="PTHR34300">
    <property type="entry name" value="QUEUOSINE PRECURSOR TRANSPORTER-RELATED"/>
    <property type="match status" value="1"/>
</dbReference>
<dbReference type="InterPro" id="IPR003744">
    <property type="entry name" value="YhhQ"/>
</dbReference>
<feature type="transmembrane region" description="Helical" evidence="1">
    <location>
        <begin position="81"/>
        <end position="100"/>
    </location>
</feature>
<sequence length="168" mass="17151">MTAVTVVVLAAYVGNIVLANWTSTHWSPLQFGVFAVPAGTLWAGMTFTLRDLLHEALGGRGVLGAIAAGAGLSWLLATPQIAVASVLAFTTSELIGSIVYSRLRGRAVLGAVLGSNLVGLGIDSVLFVPLAFGGFALVPGQVLGKTVATALTVAALLAAKTARRAVRR</sequence>
<feature type="transmembrane region" description="Helical" evidence="1">
    <location>
        <begin position="138"/>
        <end position="159"/>
    </location>
</feature>
<gene>
    <name evidence="2" type="ORF">HFP15_41665</name>
</gene>
<keyword evidence="1" id="KW-0812">Transmembrane</keyword>
<dbReference type="EMBL" id="JAAXLS010000094">
    <property type="protein sequence ID" value="NKQ59364.1"/>
    <property type="molecule type" value="Genomic_DNA"/>
</dbReference>
<keyword evidence="3" id="KW-1185">Reference proteome</keyword>
<feature type="transmembrane region" description="Helical" evidence="1">
    <location>
        <begin position="56"/>
        <end position="75"/>
    </location>
</feature>
<dbReference type="PANTHER" id="PTHR34300:SF2">
    <property type="entry name" value="QUEUOSINE PRECURSOR TRANSPORTER-RELATED"/>
    <property type="match status" value="1"/>
</dbReference>
<keyword evidence="1" id="KW-1133">Transmembrane helix</keyword>
<dbReference type="Proteomes" id="UP000715441">
    <property type="component" value="Unassembled WGS sequence"/>
</dbReference>
<evidence type="ECO:0000256" key="1">
    <source>
        <dbReference type="SAM" id="Phobius"/>
    </source>
</evidence>
<dbReference type="Pfam" id="PF02592">
    <property type="entry name" value="Vut_1"/>
    <property type="match status" value="1"/>
</dbReference>
<proteinExistence type="predicted"/>
<evidence type="ECO:0000313" key="2">
    <source>
        <dbReference type="EMBL" id="NKQ59364.1"/>
    </source>
</evidence>
<protein>
    <submittedName>
        <fullName evidence="2">VUT family protein</fullName>
    </submittedName>
</protein>